<dbReference type="Gene3D" id="3.30.450.40">
    <property type="match status" value="1"/>
</dbReference>
<evidence type="ECO:0000256" key="6">
    <source>
        <dbReference type="ARBA" id="ARBA00070406"/>
    </source>
</evidence>
<dbReference type="Pfam" id="PF09339">
    <property type="entry name" value="HTH_IclR"/>
    <property type="match status" value="1"/>
</dbReference>
<evidence type="ECO:0000256" key="4">
    <source>
        <dbReference type="ARBA" id="ARBA00023163"/>
    </source>
</evidence>
<dbReference type="EMBL" id="SOAW01000002">
    <property type="protein sequence ID" value="TDT30949.1"/>
    <property type="molecule type" value="Genomic_DNA"/>
</dbReference>
<protein>
    <recommendedName>
        <fullName evidence="6">Glycerol operon regulatory protein</fullName>
    </recommendedName>
</protein>
<evidence type="ECO:0000256" key="7">
    <source>
        <dbReference type="SAM" id="MobiDB-lite"/>
    </source>
</evidence>
<dbReference type="SMART" id="SM00346">
    <property type="entry name" value="HTH_ICLR"/>
    <property type="match status" value="1"/>
</dbReference>
<name>A0A4R7J3N0_9ACTN</name>
<dbReference type="GO" id="GO:0003700">
    <property type="term" value="F:DNA-binding transcription factor activity"/>
    <property type="evidence" value="ECO:0007669"/>
    <property type="project" value="TreeGrafter"/>
</dbReference>
<evidence type="ECO:0000256" key="3">
    <source>
        <dbReference type="ARBA" id="ARBA00023125"/>
    </source>
</evidence>
<dbReference type="Pfam" id="PF01614">
    <property type="entry name" value="IclR_C"/>
    <property type="match status" value="1"/>
</dbReference>
<evidence type="ECO:0000259" key="9">
    <source>
        <dbReference type="PROSITE" id="PS51078"/>
    </source>
</evidence>
<dbReference type="PANTHER" id="PTHR30136">
    <property type="entry name" value="HELIX-TURN-HELIX TRANSCRIPTIONAL REGULATOR, ICLR FAMILY"/>
    <property type="match status" value="1"/>
</dbReference>
<comment type="function">
    <text evidence="5">May be an activator protein for the gylABX operon.</text>
</comment>
<dbReference type="InterPro" id="IPR050707">
    <property type="entry name" value="HTH_MetabolicPath_Reg"/>
</dbReference>
<evidence type="ECO:0000256" key="5">
    <source>
        <dbReference type="ARBA" id="ARBA00058938"/>
    </source>
</evidence>
<evidence type="ECO:0000256" key="1">
    <source>
        <dbReference type="ARBA" id="ARBA00022798"/>
    </source>
</evidence>
<keyword evidence="2" id="KW-0805">Transcription regulation</keyword>
<dbReference type="Proteomes" id="UP000295371">
    <property type="component" value="Unassembled WGS sequence"/>
</dbReference>
<keyword evidence="11" id="KW-1185">Reference proteome</keyword>
<dbReference type="InterPro" id="IPR036390">
    <property type="entry name" value="WH_DNA-bd_sf"/>
</dbReference>
<feature type="region of interest" description="Disordered" evidence="7">
    <location>
        <begin position="1"/>
        <end position="22"/>
    </location>
</feature>
<gene>
    <name evidence="10" type="ORF">CLV29_2357</name>
</gene>
<dbReference type="GO" id="GO:0003677">
    <property type="term" value="F:DNA binding"/>
    <property type="evidence" value="ECO:0007669"/>
    <property type="project" value="UniProtKB-KW"/>
</dbReference>
<keyword evidence="1" id="KW-0319">Glycerol metabolism</keyword>
<dbReference type="InterPro" id="IPR014757">
    <property type="entry name" value="Tscrpt_reg_IclR_C"/>
</dbReference>
<dbReference type="InterPro" id="IPR029016">
    <property type="entry name" value="GAF-like_dom_sf"/>
</dbReference>
<dbReference type="FunFam" id="1.10.10.10:FF:000056">
    <property type="entry name" value="IclR family transcriptional regulator"/>
    <property type="match status" value="1"/>
</dbReference>
<organism evidence="10 11">
    <name type="scientific">Naumannella halotolerans</name>
    <dbReference type="NCBI Taxonomy" id="993414"/>
    <lineage>
        <taxon>Bacteria</taxon>
        <taxon>Bacillati</taxon>
        <taxon>Actinomycetota</taxon>
        <taxon>Actinomycetes</taxon>
        <taxon>Propionibacteriales</taxon>
        <taxon>Propionibacteriaceae</taxon>
        <taxon>Naumannella</taxon>
    </lineage>
</organism>
<dbReference type="Gene3D" id="1.10.10.10">
    <property type="entry name" value="Winged helix-like DNA-binding domain superfamily/Winged helix DNA-binding domain"/>
    <property type="match status" value="1"/>
</dbReference>
<dbReference type="OrthoDB" id="7274111at2"/>
<dbReference type="PROSITE" id="PS51078">
    <property type="entry name" value="ICLR_ED"/>
    <property type="match status" value="1"/>
</dbReference>
<feature type="domain" description="HTH iclR-type" evidence="8">
    <location>
        <begin position="22"/>
        <end position="83"/>
    </location>
</feature>
<proteinExistence type="predicted"/>
<accession>A0A4R7J3N0</accession>
<evidence type="ECO:0000259" key="8">
    <source>
        <dbReference type="PROSITE" id="PS51077"/>
    </source>
</evidence>
<dbReference type="InterPro" id="IPR036388">
    <property type="entry name" value="WH-like_DNA-bd_sf"/>
</dbReference>
<evidence type="ECO:0000313" key="10">
    <source>
        <dbReference type="EMBL" id="TDT30949.1"/>
    </source>
</evidence>
<sequence>MGDMATRGRASSDREESANGPVQSVDRALQILDLLASSDSLGVSEISRELGVHRSTAFRLLATLESRNFVEQEERRGEYQLGLGVLRLASAVRARRDIVRDAQSVCDALVEEIDETSNVALLEGEWAVNVTQATSTRFIAVSRQYVGQRTPLHATSTGKMLLAHAPGELFRAITGRALEQCTDATITDPAELAQELDNIRRLGWAAAIGEWEEEANAVAVPVIGRDGTVVAALSVTAPSFRLGQDEVPGVVEVLQRHAGVLSARLGGAAAVARDV</sequence>
<dbReference type="AlphaFoldDB" id="A0A4R7J3N0"/>
<evidence type="ECO:0000256" key="2">
    <source>
        <dbReference type="ARBA" id="ARBA00023015"/>
    </source>
</evidence>
<dbReference type="SUPFAM" id="SSF55781">
    <property type="entry name" value="GAF domain-like"/>
    <property type="match status" value="1"/>
</dbReference>
<dbReference type="PANTHER" id="PTHR30136:SF24">
    <property type="entry name" value="HTH-TYPE TRANSCRIPTIONAL REPRESSOR ALLR"/>
    <property type="match status" value="1"/>
</dbReference>
<dbReference type="InterPro" id="IPR005471">
    <property type="entry name" value="Tscrpt_reg_IclR_N"/>
</dbReference>
<dbReference type="SUPFAM" id="SSF46785">
    <property type="entry name" value="Winged helix' DNA-binding domain"/>
    <property type="match status" value="1"/>
</dbReference>
<reference evidence="10 11" key="1">
    <citation type="submission" date="2019-03" db="EMBL/GenBank/DDBJ databases">
        <title>Genomic Encyclopedia of Archaeal and Bacterial Type Strains, Phase II (KMG-II): from individual species to whole genera.</title>
        <authorList>
            <person name="Goeker M."/>
        </authorList>
    </citation>
    <scope>NUCLEOTIDE SEQUENCE [LARGE SCALE GENOMIC DNA]</scope>
    <source>
        <strain evidence="10 11">DSM 24323</strain>
    </source>
</reference>
<dbReference type="PROSITE" id="PS51077">
    <property type="entry name" value="HTH_ICLR"/>
    <property type="match status" value="1"/>
</dbReference>
<feature type="domain" description="IclR-ED" evidence="9">
    <location>
        <begin position="84"/>
        <end position="267"/>
    </location>
</feature>
<comment type="caution">
    <text evidence="10">The sequence shown here is derived from an EMBL/GenBank/DDBJ whole genome shotgun (WGS) entry which is preliminary data.</text>
</comment>
<keyword evidence="4" id="KW-0804">Transcription</keyword>
<evidence type="ECO:0000313" key="11">
    <source>
        <dbReference type="Proteomes" id="UP000295371"/>
    </source>
</evidence>
<dbReference type="GO" id="GO:0006071">
    <property type="term" value="P:glycerol metabolic process"/>
    <property type="evidence" value="ECO:0007669"/>
    <property type="project" value="UniProtKB-KW"/>
</dbReference>
<keyword evidence="3 10" id="KW-0238">DNA-binding</keyword>
<dbReference type="GO" id="GO:0045892">
    <property type="term" value="P:negative regulation of DNA-templated transcription"/>
    <property type="evidence" value="ECO:0007669"/>
    <property type="project" value="TreeGrafter"/>
</dbReference>